<comment type="subcellular location">
    <subcellularLocation>
        <location evidence="1 7">Cell membrane</location>
        <topology evidence="1 7">Multi-pass membrane protein</topology>
    </subcellularLocation>
</comment>
<keyword evidence="6 7" id="KW-0472">Membrane</keyword>
<keyword evidence="10" id="KW-1185">Reference proteome</keyword>
<name>A0ABQ6GMM8_9BACL</name>
<dbReference type="Gene3D" id="1.10.3720.10">
    <property type="entry name" value="MetI-like"/>
    <property type="match status" value="1"/>
</dbReference>
<evidence type="ECO:0000256" key="2">
    <source>
        <dbReference type="ARBA" id="ARBA00022448"/>
    </source>
</evidence>
<dbReference type="EMBL" id="BSSQ01000035">
    <property type="protein sequence ID" value="GLX71495.1"/>
    <property type="molecule type" value="Genomic_DNA"/>
</dbReference>
<evidence type="ECO:0000313" key="9">
    <source>
        <dbReference type="EMBL" id="GLX71495.1"/>
    </source>
</evidence>
<reference evidence="9 10" key="1">
    <citation type="submission" date="2023-03" db="EMBL/GenBank/DDBJ databases">
        <title>Draft genome sequence of the bacteria which degrade cell wall of Tricholomamatutake.</title>
        <authorList>
            <person name="Konishi Y."/>
            <person name="Fukuta Y."/>
            <person name="Shirasaka N."/>
        </authorList>
    </citation>
    <scope>NUCLEOTIDE SEQUENCE [LARGE SCALE GENOMIC DNA]</scope>
    <source>
        <strain evidence="10">mu1</strain>
    </source>
</reference>
<dbReference type="InterPro" id="IPR035906">
    <property type="entry name" value="MetI-like_sf"/>
</dbReference>
<feature type="transmembrane region" description="Helical" evidence="7">
    <location>
        <begin position="188"/>
        <end position="212"/>
    </location>
</feature>
<evidence type="ECO:0000256" key="4">
    <source>
        <dbReference type="ARBA" id="ARBA00022692"/>
    </source>
</evidence>
<dbReference type="InterPro" id="IPR000515">
    <property type="entry name" value="MetI-like"/>
</dbReference>
<sequence length="332" mass="37354">MSKATGEMVANGLIQGTKAESKQRKKGFFFEMRRHGALYSMFIPGAIFLLIFAYLPMVGLVIPFKYITYSNSFWSTLFDSEWVGFYNFEFFWDSPDLYRIMRNTIGYNVINIVLGLVIAVSVAIALNEIRNRKSAKTYQTIMFMPYFLSWVIVGYLAYAFLSPNGFINMGILKPFGIEEISFYTDPKYWPFILIFFAHWKGTGYGVIIYLAAIAGQDQSLYEAAAIDGASRGQQIRKIMIPLLKPMMIILTILAVGGIFSSDFGLFYNVPLNQGVLKETTDVINTYVYNALMSSGDISLSAAVGLFQSVLGFFMVVGVNWIAGKIDPESKLF</sequence>
<evidence type="ECO:0000256" key="7">
    <source>
        <dbReference type="RuleBase" id="RU363032"/>
    </source>
</evidence>
<keyword evidence="2 7" id="KW-0813">Transport</keyword>
<gene>
    <name evidence="9" type="ORF">MU1_58450</name>
</gene>
<keyword evidence="3" id="KW-1003">Cell membrane</keyword>
<organism evidence="9 10">
    <name type="scientific">Paenibacillus glycanilyticus</name>
    <dbReference type="NCBI Taxonomy" id="126569"/>
    <lineage>
        <taxon>Bacteria</taxon>
        <taxon>Bacillati</taxon>
        <taxon>Bacillota</taxon>
        <taxon>Bacilli</taxon>
        <taxon>Bacillales</taxon>
        <taxon>Paenibacillaceae</taxon>
        <taxon>Paenibacillus</taxon>
    </lineage>
</organism>
<feature type="transmembrane region" description="Helical" evidence="7">
    <location>
        <begin position="297"/>
        <end position="322"/>
    </location>
</feature>
<evidence type="ECO:0000259" key="8">
    <source>
        <dbReference type="PROSITE" id="PS50928"/>
    </source>
</evidence>
<comment type="similarity">
    <text evidence="7">Belongs to the binding-protein-dependent transport system permease family.</text>
</comment>
<dbReference type="SUPFAM" id="SSF161098">
    <property type="entry name" value="MetI-like"/>
    <property type="match status" value="1"/>
</dbReference>
<feature type="transmembrane region" description="Helical" evidence="7">
    <location>
        <begin position="246"/>
        <end position="267"/>
    </location>
</feature>
<keyword evidence="4 7" id="KW-0812">Transmembrane</keyword>
<evidence type="ECO:0000256" key="6">
    <source>
        <dbReference type="ARBA" id="ARBA00023136"/>
    </source>
</evidence>
<accession>A0ABQ6GMM8</accession>
<dbReference type="CDD" id="cd06261">
    <property type="entry name" value="TM_PBP2"/>
    <property type="match status" value="1"/>
</dbReference>
<dbReference type="PANTHER" id="PTHR30193">
    <property type="entry name" value="ABC TRANSPORTER PERMEASE PROTEIN"/>
    <property type="match status" value="1"/>
</dbReference>
<feature type="domain" description="ABC transmembrane type-1" evidence="8">
    <location>
        <begin position="101"/>
        <end position="316"/>
    </location>
</feature>
<comment type="caution">
    <text evidence="9">The sequence shown here is derived from an EMBL/GenBank/DDBJ whole genome shotgun (WGS) entry which is preliminary data.</text>
</comment>
<dbReference type="PROSITE" id="PS50928">
    <property type="entry name" value="ABC_TM1"/>
    <property type="match status" value="1"/>
</dbReference>
<dbReference type="InterPro" id="IPR051393">
    <property type="entry name" value="ABC_transporter_permease"/>
</dbReference>
<feature type="transmembrane region" description="Helical" evidence="7">
    <location>
        <begin position="36"/>
        <end position="55"/>
    </location>
</feature>
<evidence type="ECO:0000256" key="3">
    <source>
        <dbReference type="ARBA" id="ARBA00022475"/>
    </source>
</evidence>
<evidence type="ECO:0000256" key="1">
    <source>
        <dbReference type="ARBA" id="ARBA00004651"/>
    </source>
</evidence>
<feature type="transmembrane region" description="Helical" evidence="7">
    <location>
        <begin position="105"/>
        <end position="126"/>
    </location>
</feature>
<feature type="transmembrane region" description="Helical" evidence="7">
    <location>
        <begin position="138"/>
        <end position="161"/>
    </location>
</feature>
<evidence type="ECO:0000313" key="10">
    <source>
        <dbReference type="Proteomes" id="UP001157114"/>
    </source>
</evidence>
<dbReference type="Proteomes" id="UP001157114">
    <property type="component" value="Unassembled WGS sequence"/>
</dbReference>
<keyword evidence="5 7" id="KW-1133">Transmembrane helix</keyword>
<evidence type="ECO:0000256" key="5">
    <source>
        <dbReference type="ARBA" id="ARBA00022989"/>
    </source>
</evidence>
<dbReference type="RefSeq" id="WP_284242309.1">
    <property type="nucleotide sequence ID" value="NZ_BSSQ01000035.1"/>
</dbReference>
<protein>
    <submittedName>
        <fullName evidence="9">Sugar ABC transporter permease</fullName>
    </submittedName>
</protein>
<dbReference type="Pfam" id="PF00528">
    <property type="entry name" value="BPD_transp_1"/>
    <property type="match status" value="1"/>
</dbReference>
<proteinExistence type="inferred from homology"/>
<dbReference type="PANTHER" id="PTHR30193:SF44">
    <property type="entry name" value="LACTOSE TRANSPORT SYSTEM PERMEASE PROTEIN LACF"/>
    <property type="match status" value="1"/>
</dbReference>